<dbReference type="EMBL" id="JACRAF010000006">
    <property type="protein sequence ID" value="MBI4920572.1"/>
    <property type="molecule type" value="Genomic_DNA"/>
</dbReference>
<dbReference type="Gene3D" id="1.25.40.10">
    <property type="entry name" value="Tetratricopeptide repeat domain"/>
    <property type="match status" value="1"/>
</dbReference>
<evidence type="ECO:0000256" key="2">
    <source>
        <dbReference type="PROSITE-ProRule" id="PRU01091"/>
    </source>
</evidence>
<dbReference type="PROSITE" id="PS51755">
    <property type="entry name" value="OMPR_PHOB"/>
    <property type="match status" value="1"/>
</dbReference>
<keyword evidence="1 2" id="KW-0238">DNA-binding</keyword>
<name>A0A933NXM5_9HYPH</name>
<dbReference type="GO" id="GO:0003677">
    <property type="term" value="F:DNA binding"/>
    <property type="evidence" value="ECO:0007669"/>
    <property type="project" value="UniProtKB-UniRule"/>
</dbReference>
<dbReference type="GO" id="GO:0006355">
    <property type="term" value="P:regulation of DNA-templated transcription"/>
    <property type="evidence" value="ECO:0007669"/>
    <property type="project" value="InterPro"/>
</dbReference>
<evidence type="ECO:0000313" key="5">
    <source>
        <dbReference type="Proteomes" id="UP000782610"/>
    </source>
</evidence>
<dbReference type="SMART" id="SM00862">
    <property type="entry name" value="Trans_reg_C"/>
    <property type="match status" value="1"/>
</dbReference>
<feature type="DNA-binding region" description="OmpR/PhoB-type" evidence="2">
    <location>
        <begin position="3"/>
        <end position="100"/>
    </location>
</feature>
<dbReference type="InterPro" id="IPR001867">
    <property type="entry name" value="OmpR/PhoB-type_DNA-bd"/>
</dbReference>
<dbReference type="InterPro" id="IPR011990">
    <property type="entry name" value="TPR-like_helical_dom_sf"/>
</dbReference>
<dbReference type="Proteomes" id="UP000782610">
    <property type="component" value="Unassembled WGS sequence"/>
</dbReference>
<dbReference type="PANTHER" id="PTHR12558">
    <property type="entry name" value="CELL DIVISION CYCLE 16,23,27"/>
    <property type="match status" value="1"/>
</dbReference>
<dbReference type="InterPro" id="IPR016032">
    <property type="entry name" value="Sig_transdc_resp-reg_C-effctor"/>
</dbReference>
<dbReference type="SUPFAM" id="SSF46894">
    <property type="entry name" value="C-terminal effector domain of the bipartite response regulators"/>
    <property type="match status" value="1"/>
</dbReference>
<dbReference type="Pfam" id="PF14559">
    <property type="entry name" value="TPR_19"/>
    <property type="match status" value="1"/>
</dbReference>
<dbReference type="GO" id="GO:0000160">
    <property type="term" value="P:phosphorelay signal transduction system"/>
    <property type="evidence" value="ECO:0007669"/>
    <property type="project" value="InterPro"/>
</dbReference>
<evidence type="ECO:0000259" key="3">
    <source>
        <dbReference type="PROSITE" id="PS51755"/>
    </source>
</evidence>
<evidence type="ECO:0000256" key="1">
    <source>
        <dbReference type="ARBA" id="ARBA00023125"/>
    </source>
</evidence>
<reference evidence="4" key="1">
    <citation type="submission" date="2020-07" db="EMBL/GenBank/DDBJ databases">
        <title>Huge and variable diversity of episymbiotic CPR bacteria and DPANN archaea in groundwater ecosystems.</title>
        <authorList>
            <person name="He C.Y."/>
            <person name="Keren R."/>
            <person name="Whittaker M."/>
            <person name="Farag I.F."/>
            <person name="Doudna J."/>
            <person name="Cate J.H.D."/>
            <person name="Banfield J.F."/>
        </authorList>
    </citation>
    <scope>NUCLEOTIDE SEQUENCE</scope>
    <source>
        <strain evidence="4">NC_groundwater_1586_Pr3_B-0.1um_66_15</strain>
    </source>
</reference>
<dbReference type="PANTHER" id="PTHR12558:SF33">
    <property type="entry name" value="BLL7664 PROTEIN"/>
    <property type="match status" value="1"/>
</dbReference>
<sequence>MGVEHTSFGPFQFDRGNGTLLRSGTPVAVGHRGLALLGALLDRDGDVGKAELIEAAWPGTIVEEGNLTVQIAALRKALGPRPDGQEWIVTVPRVGYRMMRGTGGPEAVEPNSPLPSLAVLPFQNLSGDPEQEYFADGVVEDIITALSRFKSFAVVARNSSFVYRGRAVDVRAAANEMGVRYVLGGSVRRSGSRLRVTAQLVEGGSGAHIWASNYDGAIEDVFDMQDRITEQVAGIVHPKIELAEIERSRRKRPERLDAYDLYLQGAIKHAARHINENAEACSLLERSVELDPHFAPALATLACALDASVSMGWEPFSHDDRARAVDYARRAIREGSGDGVVLARAAIVLMHCGRDYQHAMELVRTARQINANDVVVTTFASLVELHCGDVQQSLALSHRAIELMPTDPGAHWALTAISHAHMALGNFEEAIQWAERSRAINPEYDPSFWMLTAGNAQLGRMDEARKWLAAFLAMHPDMTVERLRAAQPDRYPDRMANVLEGLRLAGLPEV</sequence>
<organism evidence="4 5">
    <name type="scientific">Devosia nanyangense</name>
    <dbReference type="NCBI Taxonomy" id="1228055"/>
    <lineage>
        <taxon>Bacteria</taxon>
        <taxon>Pseudomonadati</taxon>
        <taxon>Pseudomonadota</taxon>
        <taxon>Alphaproteobacteria</taxon>
        <taxon>Hyphomicrobiales</taxon>
        <taxon>Devosiaceae</taxon>
        <taxon>Devosia</taxon>
    </lineage>
</organism>
<dbReference type="SUPFAM" id="SSF48452">
    <property type="entry name" value="TPR-like"/>
    <property type="match status" value="1"/>
</dbReference>
<accession>A0A933NXM5</accession>
<dbReference type="InterPro" id="IPR036388">
    <property type="entry name" value="WH-like_DNA-bd_sf"/>
</dbReference>
<dbReference type="AlphaFoldDB" id="A0A933NXM5"/>
<dbReference type="Gene3D" id="3.40.50.10070">
    <property type="entry name" value="TolB, N-terminal domain"/>
    <property type="match status" value="1"/>
</dbReference>
<dbReference type="Gene3D" id="1.10.10.10">
    <property type="entry name" value="Winged helix-like DNA-binding domain superfamily/Winged helix DNA-binding domain"/>
    <property type="match status" value="1"/>
</dbReference>
<gene>
    <name evidence="4" type="ORF">HY834_02395</name>
</gene>
<feature type="domain" description="OmpR/PhoB-type" evidence="3">
    <location>
        <begin position="3"/>
        <end position="100"/>
    </location>
</feature>
<evidence type="ECO:0000313" key="4">
    <source>
        <dbReference type="EMBL" id="MBI4920572.1"/>
    </source>
</evidence>
<comment type="caution">
    <text evidence="4">The sequence shown here is derived from an EMBL/GenBank/DDBJ whole genome shotgun (WGS) entry which is preliminary data.</text>
</comment>
<protein>
    <submittedName>
        <fullName evidence="4">Winged helix-turn-helix domain-containing protein</fullName>
    </submittedName>
</protein>
<proteinExistence type="predicted"/>
<dbReference type="Pfam" id="PF00486">
    <property type="entry name" value="Trans_reg_C"/>
    <property type="match status" value="1"/>
</dbReference>